<reference evidence="10 11" key="1">
    <citation type="submission" date="2024-01" db="EMBL/GenBank/DDBJ databases">
        <title>Genome assemblies of Stephania.</title>
        <authorList>
            <person name="Yang L."/>
        </authorList>
    </citation>
    <scope>NUCLEOTIDE SEQUENCE [LARGE SCALE GENOMIC DNA]</scope>
    <source>
        <strain evidence="10">QJT</strain>
        <tissue evidence="10">Leaf</tissue>
    </source>
</reference>
<proteinExistence type="predicted"/>
<dbReference type="Gene3D" id="3.30.200.20">
    <property type="entry name" value="Phosphorylase Kinase, domain 1"/>
    <property type="match status" value="1"/>
</dbReference>
<dbReference type="GO" id="GO:0005524">
    <property type="term" value="F:ATP binding"/>
    <property type="evidence" value="ECO:0007669"/>
    <property type="project" value="UniProtKB-KW"/>
</dbReference>
<keyword evidence="11" id="KW-1185">Reference proteome</keyword>
<dbReference type="InterPro" id="IPR011009">
    <property type="entry name" value="Kinase-like_dom_sf"/>
</dbReference>
<name>A0AAP0IJW6_9MAGN</name>
<accession>A0AAP0IJW6</accession>
<dbReference type="SUPFAM" id="SSF56112">
    <property type="entry name" value="Protein kinase-like (PK-like)"/>
    <property type="match status" value="1"/>
</dbReference>
<keyword evidence="5" id="KW-0418">Kinase</keyword>
<evidence type="ECO:0000256" key="8">
    <source>
        <dbReference type="ARBA" id="ARBA00048679"/>
    </source>
</evidence>
<keyword evidence="2" id="KW-0723">Serine/threonine-protein kinase</keyword>
<dbReference type="GO" id="GO:0004674">
    <property type="term" value="F:protein serine/threonine kinase activity"/>
    <property type="evidence" value="ECO:0007669"/>
    <property type="project" value="UniProtKB-KW"/>
</dbReference>
<comment type="catalytic activity">
    <reaction evidence="7">
        <text>L-threonyl-[protein] + ATP = O-phospho-L-threonyl-[protein] + ADP + H(+)</text>
        <dbReference type="Rhea" id="RHEA:46608"/>
        <dbReference type="Rhea" id="RHEA-COMP:11060"/>
        <dbReference type="Rhea" id="RHEA-COMP:11605"/>
        <dbReference type="ChEBI" id="CHEBI:15378"/>
        <dbReference type="ChEBI" id="CHEBI:30013"/>
        <dbReference type="ChEBI" id="CHEBI:30616"/>
        <dbReference type="ChEBI" id="CHEBI:61977"/>
        <dbReference type="ChEBI" id="CHEBI:456216"/>
        <dbReference type="EC" id="2.7.11.1"/>
    </reaction>
</comment>
<gene>
    <name evidence="10" type="ORF">Sjap_015275</name>
</gene>
<dbReference type="Proteomes" id="UP001417504">
    <property type="component" value="Unassembled WGS sequence"/>
</dbReference>
<dbReference type="EC" id="2.7.11.1" evidence="1"/>
<keyword evidence="4" id="KW-0547">Nucleotide-binding</keyword>
<dbReference type="AlphaFoldDB" id="A0AAP0IJW6"/>
<evidence type="ECO:0000313" key="10">
    <source>
        <dbReference type="EMBL" id="KAK9116328.1"/>
    </source>
</evidence>
<evidence type="ECO:0000256" key="2">
    <source>
        <dbReference type="ARBA" id="ARBA00022527"/>
    </source>
</evidence>
<evidence type="ECO:0000313" key="11">
    <source>
        <dbReference type="Proteomes" id="UP001417504"/>
    </source>
</evidence>
<keyword evidence="3" id="KW-0808">Transferase</keyword>
<dbReference type="PANTHER" id="PTHR45637">
    <property type="entry name" value="FLIPPASE KINASE 1-RELATED"/>
    <property type="match status" value="1"/>
</dbReference>
<evidence type="ECO:0000256" key="3">
    <source>
        <dbReference type="ARBA" id="ARBA00022679"/>
    </source>
</evidence>
<evidence type="ECO:0000256" key="1">
    <source>
        <dbReference type="ARBA" id="ARBA00012513"/>
    </source>
</evidence>
<keyword evidence="6" id="KW-0067">ATP-binding</keyword>
<organism evidence="10 11">
    <name type="scientific">Stephania japonica</name>
    <dbReference type="NCBI Taxonomy" id="461633"/>
    <lineage>
        <taxon>Eukaryota</taxon>
        <taxon>Viridiplantae</taxon>
        <taxon>Streptophyta</taxon>
        <taxon>Embryophyta</taxon>
        <taxon>Tracheophyta</taxon>
        <taxon>Spermatophyta</taxon>
        <taxon>Magnoliopsida</taxon>
        <taxon>Ranunculales</taxon>
        <taxon>Menispermaceae</taxon>
        <taxon>Menispermoideae</taxon>
        <taxon>Cissampelideae</taxon>
        <taxon>Stephania</taxon>
    </lineage>
</organism>
<evidence type="ECO:0000256" key="7">
    <source>
        <dbReference type="ARBA" id="ARBA00047899"/>
    </source>
</evidence>
<feature type="region of interest" description="Disordered" evidence="9">
    <location>
        <begin position="1"/>
        <end position="23"/>
    </location>
</feature>
<comment type="catalytic activity">
    <reaction evidence="8">
        <text>L-seryl-[protein] + ATP = O-phospho-L-seryl-[protein] + ADP + H(+)</text>
        <dbReference type="Rhea" id="RHEA:17989"/>
        <dbReference type="Rhea" id="RHEA-COMP:9863"/>
        <dbReference type="Rhea" id="RHEA-COMP:11604"/>
        <dbReference type="ChEBI" id="CHEBI:15378"/>
        <dbReference type="ChEBI" id="CHEBI:29999"/>
        <dbReference type="ChEBI" id="CHEBI:30616"/>
        <dbReference type="ChEBI" id="CHEBI:83421"/>
        <dbReference type="ChEBI" id="CHEBI:456216"/>
        <dbReference type="EC" id="2.7.11.1"/>
    </reaction>
</comment>
<comment type="caution">
    <text evidence="10">The sequence shown here is derived from an EMBL/GenBank/DDBJ whole genome shotgun (WGS) entry which is preliminary data.</text>
</comment>
<evidence type="ECO:0000256" key="4">
    <source>
        <dbReference type="ARBA" id="ARBA00022741"/>
    </source>
</evidence>
<evidence type="ECO:0000256" key="6">
    <source>
        <dbReference type="ARBA" id="ARBA00022840"/>
    </source>
</evidence>
<sequence>MKKKKIKEEEDKHRKEGKLNEEEHRPAGEYSLPYFVYCLAKYKFSVFLDWPISRGPPNKNLYAMKAVERETTSRNKLQRAETEKEILGMHHHPFFPMLYSQFGSSHYSCFVME</sequence>
<protein>
    <recommendedName>
        <fullName evidence="1">non-specific serine/threonine protein kinase</fullName>
        <ecNumber evidence="1">2.7.11.1</ecNumber>
    </recommendedName>
</protein>
<dbReference type="EMBL" id="JBBNAE010000006">
    <property type="protein sequence ID" value="KAK9116328.1"/>
    <property type="molecule type" value="Genomic_DNA"/>
</dbReference>
<evidence type="ECO:0000256" key="5">
    <source>
        <dbReference type="ARBA" id="ARBA00022777"/>
    </source>
</evidence>
<evidence type="ECO:0000256" key="9">
    <source>
        <dbReference type="SAM" id="MobiDB-lite"/>
    </source>
</evidence>